<reference evidence="3" key="1">
    <citation type="submission" date="2023-11" db="EMBL/GenBank/DDBJ databases">
        <authorList>
            <person name="De Vega J J."/>
            <person name="De Vega J J."/>
        </authorList>
    </citation>
    <scope>NUCLEOTIDE SEQUENCE</scope>
</reference>
<evidence type="ECO:0000313" key="4">
    <source>
        <dbReference type="Proteomes" id="UP001295794"/>
    </source>
</evidence>
<gene>
    <name evidence="3" type="ORF">MYCIT1_LOCUS20872</name>
</gene>
<evidence type="ECO:0000313" key="3">
    <source>
        <dbReference type="EMBL" id="CAK5273988.1"/>
    </source>
</evidence>
<sequence length="214" mass="24095">YHLLAPSMPPPQPTKAKAPAKKEKVFHPESRKAGQLARTAIRKGKLASLRTKRSKKDATHLTFYAFLKGALPHQRIESDSNPESDGLTLTQLHELARTWVSRHDATLAHEQNTRRAGRPKSPLQVRLEEQRLREEEIYRTGMDLPDLTHPPTLSHFRAWDLKSLAGTHLFRFARISSSQPEVLILAKTPTATAAQGDEDEAPDLLDPDHVMDET</sequence>
<feature type="region of interest" description="Disordered" evidence="2">
    <location>
        <begin position="189"/>
        <end position="214"/>
    </location>
</feature>
<feature type="compositionally biased region" description="Basic and acidic residues" evidence="2">
    <location>
        <begin position="20"/>
        <end position="32"/>
    </location>
</feature>
<dbReference type="Pfam" id="PF11176">
    <property type="entry name" value="Tma16"/>
    <property type="match status" value="1"/>
</dbReference>
<dbReference type="EMBL" id="CAVNYO010000399">
    <property type="protein sequence ID" value="CAK5273988.1"/>
    <property type="molecule type" value="Genomic_DNA"/>
</dbReference>
<dbReference type="InterPro" id="IPR038356">
    <property type="entry name" value="Tma16_sf"/>
</dbReference>
<comment type="similarity">
    <text evidence="1">Belongs to the TMA16 family.</text>
</comment>
<evidence type="ECO:0008006" key="5">
    <source>
        <dbReference type="Google" id="ProtNLM"/>
    </source>
</evidence>
<evidence type="ECO:0000256" key="1">
    <source>
        <dbReference type="ARBA" id="ARBA00034127"/>
    </source>
</evidence>
<dbReference type="GO" id="GO:0005634">
    <property type="term" value="C:nucleus"/>
    <property type="evidence" value="ECO:0007669"/>
    <property type="project" value="TreeGrafter"/>
</dbReference>
<dbReference type="InterPro" id="IPR021346">
    <property type="entry name" value="Tma16"/>
</dbReference>
<feature type="region of interest" description="Disordered" evidence="2">
    <location>
        <begin position="1"/>
        <end position="36"/>
    </location>
</feature>
<proteinExistence type="inferred from homology"/>
<feature type="compositionally biased region" description="Acidic residues" evidence="2">
    <location>
        <begin position="196"/>
        <end position="205"/>
    </location>
</feature>
<dbReference type="PANTHER" id="PTHR13349:SF2">
    <property type="entry name" value="TRANSLATION MACHINERY-ASSOCIATED PROTEIN 16"/>
    <property type="match status" value="1"/>
</dbReference>
<accession>A0AAD2HD27</accession>
<dbReference type="Gene3D" id="1.20.1440.170">
    <property type="entry name" value="Translation machinery-associated protein 16-like"/>
    <property type="match status" value="1"/>
</dbReference>
<organism evidence="3 4">
    <name type="scientific">Mycena citricolor</name>
    <dbReference type="NCBI Taxonomy" id="2018698"/>
    <lineage>
        <taxon>Eukaryota</taxon>
        <taxon>Fungi</taxon>
        <taxon>Dikarya</taxon>
        <taxon>Basidiomycota</taxon>
        <taxon>Agaricomycotina</taxon>
        <taxon>Agaricomycetes</taxon>
        <taxon>Agaricomycetidae</taxon>
        <taxon>Agaricales</taxon>
        <taxon>Marasmiineae</taxon>
        <taxon>Mycenaceae</taxon>
        <taxon>Mycena</taxon>
    </lineage>
</organism>
<evidence type="ECO:0000256" key="2">
    <source>
        <dbReference type="SAM" id="MobiDB-lite"/>
    </source>
</evidence>
<comment type="caution">
    <text evidence="3">The sequence shown here is derived from an EMBL/GenBank/DDBJ whole genome shotgun (WGS) entry which is preliminary data.</text>
</comment>
<protein>
    <recommendedName>
        <fullName evidence="5">Translation machinery-associated protein 16</fullName>
    </recommendedName>
</protein>
<name>A0AAD2HD27_9AGAR</name>
<dbReference type="PANTHER" id="PTHR13349">
    <property type="entry name" value="TRANSLATION MACHINERY-ASSOCIATED PROTEIN 16"/>
    <property type="match status" value="1"/>
</dbReference>
<feature type="non-terminal residue" evidence="3">
    <location>
        <position position="1"/>
    </location>
</feature>
<dbReference type="Proteomes" id="UP001295794">
    <property type="component" value="Unassembled WGS sequence"/>
</dbReference>
<keyword evidence="4" id="KW-1185">Reference proteome</keyword>
<dbReference type="AlphaFoldDB" id="A0AAD2HD27"/>